<keyword evidence="1" id="KW-0472">Membrane</keyword>
<evidence type="ECO:0000256" key="1">
    <source>
        <dbReference type="SAM" id="Phobius"/>
    </source>
</evidence>
<dbReference type="GeneID" id="106013274"/>
<evidence type="ECO:0000313" key="2">
    <source>
        <dbReference type="Proteomes" id="UP000694888"/>
    </source>
</evidence>
<name>A0ABM1AAH1_APLCA</name>
<feature type="transmembrane region" description="Helical" evidence="1">
    <location>
        <begin position="60"/>
        <end position="76"/>
    </location>
</feature>
<dbReference type="Proteomes" id="UP000694888">
    <property type="component" value="Unplaced"/>
</dbReference>
<protein>
    <submittedName>
        <fullName evidence="3">Uncharacterized protein LOC106013274</fullName>
    </submittedName>
</protein>
<evidence type="ECO:0000313" key="3">
    <source>
        <dbReference type="RefSeq" id="XP_012943975.1"/>
    </source>
</evidence>
<keyword evidence="1" id="KW-0812">Transmembrane</keyword>
<reference evidence="3" key="1">
    <citation type="submission" date="2025-08" db="UniProtKB">
        <authorList>
            <consortium name="RefSeq"/>
        </authorList>
    </citation>
    <scope>IDENTIFICATION</scope>
</reference>
<gene>
    <name evidence="3" type="primary">LOC106013274</name>
</gene>
<feature type="transmembrane region" description="Helical" evidence="1">
    <location>
        <begin position="82"/>
        <end position="98"/>
    </location>
</feature>
<accession>A0ABM1AAH1</accession>
<feature type="transmembrane region" description="Helical" evidence="1">
    <location>
        <begin position="110"/>
        <end position="133"/>
    </location>
</feature>
<proteinExistence type="predicted"/>
<feature type="transmembrane region" description="Helical" evidence="1">
    <location>
        <begin position="28"/>
        <end position="48"/>
    </location>
</feature>
<keyword evidence="1" id="KW-1133">Transmembrane helix</keyword>
<organism evidence="2 3">
    <name type="scientific">Aplysia californica</name>
    <name type="common">California sea hare</name>
    <dbReference type="NCBI Taxonomy" id="6500"/>
    <lineage>
        <taxon>Eukaryota</taxon>
        <taxon>Metazoa</taxon>
        <taxon>Spiralia</taxon>
        <taxon>Lophotrochozoa</taxon>
        <taxon>Mollusca</taxon>
        <taxon>Gastropoda</taxon>
        <taxon>Heterobranchia</taxon>
        <taxon>Euthyneura</taxon>
        <taxon>Tectipleura</taxon>
        <taxon>Aplysiida</taxon>
        <taxon>Aplysioidea</taxon>
        <taxon>Aplysiidae</taxon>
        <taxon>Aplysia</taxon>
    </lineage>
</organism>
<feature type="transmembrane region" description="Helical" evidence="1">
    <location>
        <begin position="162"/>
        <end position="179"/>
    </location>
</feature>
<sequence>MDNPDLDEEADQKNAPADEEVGTKYNALFYPGEFFIFWNVLVPLSVLLNIRHFGLRAHELGLAVALALNPYLLKFVLHNPLVSWGVALFLIIWIERVLRRWSWYRIYSFTFLKSALMVVVFIAIPSLCMRYLWRPVTRSLLSGLQKLAPGQPAEYMVQARDVIALCFSVGVFLHSLYFHSQCNRCIGKSPCPSSAGKTFFKRPKSRM</sequence>
<dbReference type="RefSeq" id="XP_012943975.1">
    <property type="nucleotide sequence ID" value="XM_013088521.2"/>
</dbReference>
<keyword evidence="2" id="KW-1185">Reference proteome</keyword>